<feature type="domain" description="Glycosyl transferase family 1" evidence="1">
    <location>
        <begin position="184"/>
        <end position="337"/>
    </location>
</feature>
<proteinExistence type="predicted"/>
<dbReference type="PANTHER" id="PTHR45947:SF14">
    <property type="entry name" value="SLL1723 PROTEIN"/>
    <property type="match status" value="1"/>
</dbReference>
<sequence>MRTVQNGSHMKSGGHRMHRVLVYRRKFLPKSETFIYEQLLGHQRVKPVVLTRRPCNREQFPYWPVYVRRRFKGLAGWLKKKKIACLHARFGPAGLELLPHARKAKLPLITSFHGFDATKRVQEDRRYRRALKRLFRQGKAFTVVSKHMKRRLIRLGCPGKKITLIRSGIDLRKFPLQPPQPVVDGAFRLLSVGRLTEKKGMDTLIKAFARIRPQFPRATLTIVGDGEEKKKLHRLIRRHRMQHAVTLRGAQPHQEVGRELANCHVFVIACKTAKNGNQEGIPNVLMEAMATGRPVISTYHAGIPELVEHGRTGYLVPERSVSKLADMMKRVLKEQDRWPDVVIRAREKVERRHDIEKQRAKLEALYLRVLKKQR</sequence>
<dbReference type="InterPro" id="IPR001296">
    <property type="entry name" value="Glyco_trans_1"/>
</dbReference>
<evidence type="ECO:0000259" key="1">
    <source>
        <dbReference type="Pfam" id="PF00534"/>
    </source>
</evidence>
<evidence type="ECO:0000259" key="2">
    <source>
        <dbReference type="Pfam" id="PF13439"/>
    </source>
</evidence>
<name>A0A9X3TLS1_9BACL</name>
<keyword evidence="4" id="KW-1185">Reference proteome</keyword>
<keyword evidence="3" id="KW-0808">Transferase</keyword>
<reference evidence="3" key="1">
    <citation type="submission" date="2022-12" db="EMBL/GenBank/DDBJ databases">
        <title>Draft genome sequence of the thermophilic strain Brevibacillus thermoruber HT42, isolated from Los Humeros, Puebla, Mexico, with biotechnological potential.</title>
        <authorList>
            <person name="Lara Sanchez J."/>
            <person name="Solis Palacios R."/>
            <person name="Bustos Baena A.S."/>
            <person name="Ruz Baez A.E."/>
            <person name="Espinosa Luna G."/>
            <person name="Oliart Ros R.M."/>
        </authorList>
    </citation>
    <scope>NUCLEOTIDE SEQUENCE</scope>
    <source>
        <strain evidence="3">HT42</strain>
    </source>
</reference>
<dbReference type="Pfam" id="PF13439">
    <property type="entry name" value="Glyco_transf_4"/>
    <property type="match status" value="1"/>
</dbReference>
<dbReference type="SUPFAM" id="SSF53756">
    <property type="entry name" value="UDP-Glycosyltransferase/glycogen phosphorylase"/>
    <property type="match status" value="1"/>
</dbReference>
<dbReference type="InterPro" id="IPR028098">
    <property type="entry name" value="Glyco_trans_4-like_N"/>
</dbReference>
<dbReference type="Pfam" id="PF00534">
    <property type="entry name" value="Glycos_transf_1"/>
    <property type="match status" value="1"/>
</dbReference>
<protein>
    <submittedName>
        <fullName evidence="3">Glycosyltransferase</fullName>
        <ecNumber evidence="3">2.4.-.-</ecNumber>
    </submittedName>
</protein>
<gene>
    <name evidence="3" type="ORF">O3V59_00385</name>
</gene>
<feature type="domain" description="Glycosyltransferase subfamily 4-like N-terminal" evidence="2">
    <location>
        <begin position="35"/>
        <end position="172"/>
    </location>
</feature>
<evidence type="ECO:0000313" key="3">
    <source>
        <dbReference type="EMBL" id="MDA5106807.1"/>
    </source>
</evidence>
<evidence type="ECO:0000313" key="4">
    <source>
        <dbReference type="Proteomes" id="UP001151071"/>
    </source>
</evidence>
<dbReference type="Proteomes" id="UP001151071">
    <property type="component" value="Unassembled WGS sequence"/>
</dbReference>
<comment type="caution">
    <text evidence="3">The sequence shown here is derived from an EMBL/GenBank/DDBJ whole genome shotgun (WGS) entry which is preliminary data.</text>
</comment>
<dbReference type="EC" id="2.4.-.-" evidence="3"/>
<accession>A0A9X3TLS1</accession>
<keyword evidence="3" id="KW-0328">Glycosyltransferase</keyword>
<organism evidence="3 4">
    <name type="scientific">Brevibacillus thermoruber</name>
    <dbReference type="NCBI Taxonomy" id="33942"/>
    <lineage>
        <taxon>Bacteria</taxon>
        <taxon>Bacillati</taxon>
        <taxon>Bacillota</taxon>
        <taxon>Bacilli</taxon>
        <taxon>Bacillales</taxon>
        <taxon>Paenibacillaceae</taxon>
        <taxon>Brevibacillus</taxon>
    </lineage>
</organism>
<dbReference type="PANTHER" id="PTHR45947">
    <property type="entry name" value="SULFOQUINOVOSYL TRANSFERASE SQD2"/>
    <property type="match status" value="1"/>
</dbReference>
<dbReference type="InterPro" id="IPR050194">
    <property type="entry name" value="Glycosyltransferase_grp1"/>
</dbReference>
<dbReference type="Gene3D" id="3.40.50.2000">
    <property type="entry name" value="Glycogen Phosphorylase B"/>
    <property type="match status" value="2"/>
</dbReference>
<dbReference type="EMBL" id="JAPYYP010000001">
    <property type="protein sequence ID" value="MDA5106807.1"/>
    <property type="molecule type" value="Genomic_DNA"/>
</dbReference>
<dbReference type="GO" id="GO:0016757">
    <property type="term" value="F:glycosyltransferase activity"/>
    <property type="evidence" value="ECO:0007669"/>
    <property type="project" value="UniProtKB-KW"/>
</dbReference>
<dbReference type="AlphaFoldDB" id="A0A9X3TLS1"/>